<proteinExistence type="predicted"/>
<feature type="transmembrane region" description="Helical" evidence="1">
    <location>
        <begin position="40"/>
        <end position="61"/>
    </location>
</feature>
<dbReference type="EMBL" id="LAZR01001737">
    <property type="protein sequence ID" value="KKN39899.1"/>
    <property type="molecule type" value="Genomic_DNA"/>
</dbReference>
<evidence type="ECO:0000256" key="1">
    <source>
        <dbReference type="SAM" id="Phobius"/>
    </source>
</evidence>
<evidence type="ECO:0000313" key="2">
    <source>
        <dbReference type="EMBL" id="KKN39899.1"/>
    </source>
</evidence>
<comment type="caution">
    <text evidence="2">The sequence shown here is derived from an EMBL/GenBank/DDBJ whole genome shotgun (WGS) entry which is preliminary data.</text>
</comment>
<keyword evidence="1" id="KW-0472">Membrane</keyword>
<gene>
    <name evidence="2" type="ORF">LCGC14_0738690</name>
</gene>
<sequence>MEVGFWIAGTIIYILVAIKVNIEGIAALDGDVNPVIMATFWPVFYLFVYVVSILLGTAYLIQSLGKYITGKIRR</sequence>
<accession>A0A0F9QBK8</accession>
<reference evidence="2" key="1">
    <citation type="journal article" date="2015" name="Nature">
        <title>Complex archaea that bridge the gap between prokaryotes and eukaryotes.</title>
        <authorList>
            <person name="Spang A."/>
            <person name="Saw J.H."/>
            <person name="Jorgensen S.L."/>
            <person name="Zaremba-Niedzwiedzka K."/>
            <person name="Martijn J."/>
            <person name="Lind A.E."/>
            <person name="van Eijk R."/>
            <person name="Schleper C."/>
            <person name="Guy L."/>
            <person name="Ettema T.J."/>
        </authorList>
    </citation>
    <scope>NUCLEOTIDE SEQUENCE</scope>
</reference>
<keyword evidence="1" id="KW-0812">Transmembrane</keyword>
<name>A0A0F9QBK8_9ZZZZ</name>
<dbReference type="AlphaFoldDB" id="A0A0F9QBK8"/>
<feature type="transmembrane region" description="Helical" evidence="1">
    <location>
        <begin position="5"/>
        <end position="28"/>
    </location>
</feature>
<keyword evidence="1" id="KW-1133">Transmembrane helix</keyword>
<organism evidence="2">
    <name type="scientific">marine sediment metagenome</name>
    <dbReference type="NCBI Taxonomy" id="412755"/>
    <lineage>
        <taxon>unclassified sequences</taxon>
        <taxon>metagenomes</taxon>
        <taxon>ecological metagenomes</taxon>
    </lineage>
</organism>
<protein>
    <submittedName>
        <fullName evidence="2">Uncharacterized protein</fullName>
    </submittedName>
</protein>